<dbReference type="Proteomes" id="UP000012073">
    <property type="component" value="Unassembled WGS sequence"/>
</dbReference>
<dbReference type="AlphaFoldDB" id="R7QF33"/>
<name>R7QF33_CHOCR</name>
<reference evidence="2" key="1">
    <citation type="journal article" date="2013" name="Proc. Natl. Acad. Sci. U.S.A.">
        <title>Genome structure and metabolic features in the red seaweed Chondrus crispus shed light on evolution of the Archaeplastida.</title>
        <authorList>
            <person name="Collen J."/>
            <person name="Porcel B."/>
            <person name="Carre W."/>
            <person name="Ball S.G."/>
            <person name="Chaparro C."/>
            <person name="Tonon T."/>
            <person name="Barbeyron T."/>
            <person name="Michel G."/>
            <person name="Noel B."/>
            <person name="Valentin K."/>
            <person name="Elias M."/>
            <person name="Artiguenave F."/>
            <person name="Arun A."/>
            <person name="Aury J.M."/>
            <person name="Barbosa-Neto J.F."/>
            <person name="Bothwell J.H."/>
            <person name="Bouget F.Y."/>
            <person name="Brillet L."/>
            <person name="Cabello-Hurtado F."/>
            <person name="Capella-Gutierrez S."/>
            <person name="Charrier B."/>
            <person name="Cladiere L."/>
            <person name="Cock J.M."/>
            <person name="Coelho S.M."/>
            <person name="Colleoni C."/>
            <person name="Czjzek M."/>
            <person name="Da Silva C."/>
            <person name="Delage L."/>
            <person name="Denoeud F."/>
            <person name="Deschamps P."/>
            <person name="Dittami S.M."/>
            <person name="Gabaldon T."/>
            <person name="Gachon C.M."/>
            <person name="Groisillier A."/>
            <person name="Herve C."/>
            <person name="Jabbari K."/>
            <person name="Katinka M."/>
            <person name="Kloareg B."/>
            <person name="Kowalczyk N."/>
            <person name="Labadie K."/>
            <person name="Leblanc C."/>
            <person name="Lopez P.J."/>
            <person name="McLachlan D.H."/>
            <person name="Meslet-Cladiere L."/>
            <person name="Moustafa A."/>
            <person name="Nehr Z."/>
            <person name="Nyvall Collen P."/>
            <person name="Panaud O."/>
            <person name="Partensky F."/>
            <person name="Poulain J."/>
            <person name="Rensing S.A."/>
            <person name="Rousvoal S."/>
            <person name="Samson G."/>
            <person name="Symeonidi A."/>
            <person name="Weissenbach J."/>
            <person name="Zambounis A."/>
            <person name="Wincker P."/>
            <person name="Boyen C."/>
        </authorList>
    </citation>
    <scope>NUCLEOTIDE SEQUENCE [LARGE SCALE GENOMIC DNA]</scope>
    <source>
        <strain evidence="2">cv. Stackhouse</strain>
    </source>
</reference>
<evidence type="ECO:0000313" key="2">
    <source>
        <dbReference type="Proteomes" id="UP000012073"/>
    </source>
</evidence>
<dbReference type="KEGG" id="ccp:CHC_T00005097001"/>
<dbReference type="Gramene" id="CDF37132">
    <property type="protein sequence ID" value="CDF37132"/>
    <property type="gene ID" value="CHC_T00005097001"/>
</dbReference>
<evidence type="ECO:0000313" key="1">
    <source>
        <dbReference type="EMBL" id="CDF37132.1"/>
    </source>
</evidence>
<dbReference type="GeneID" id="17324663"/>
<dbReference type="RefSeq" id="XP_005716951.1">
    <property type="nucleotide sequence ID" value="XM_005716894.1"/>
</dbReference>
<sequence length="84" mass="9240">MGNLWEMEISAETLLYCTAAVQYLLRSYLNSDARCTAICVYSGYSEIAALRIQGTPRGCTRGLGAVGYVRQRRPGGDAPLSLYR</sequence>
<accession>R7QF33</accession>
<keyword evidence="2" id="KW-1185">Reference proteome</keyword>
<dbReference type="EMBL" id="HG001818">
    <property type="protein sequence ID" value="CDF37132.1"/>
    <property type="molecule type" value="Genomic_DNA"/>
</dbReference>
<protein>
    <submittedName>
        <fullName evidence="1">Uncharacterized protein</fullName>
    </submittedName>
</protein>
<gene>
    <name evidence="1" type="ORF">CHC_T00005097001</name>
</gene>
<proteinExistence type="predicted"/>
<organism evidence="1 2">
    <name type="scientific">Chondrus crispus</name>
    <name type="common">Carrageen Irish moss</name>
    <name type="synonym">Polymorpha crispa</name>
    <dbReference type="NCBI Taxonomy" id="2769"/>
    <lineage>
        <taxon>Eukaryota</taxon>
        <taxon>Rhodophyta</taxon>
        <taxon>Florideophyceae</taxon>
        <taxon>Rhodymeniophycidae</taxon>
        <taxon>Gigartinales</taxon>
        <taxon>Gigartinaceae</taxon>
        <taxon>Chondrus</taxon>
    </lineage>
</organism>